<feature type="region of interest" description="Disordered" evidence="7">
    <location>
        <begin position="1"/>
        <end position="230"/>
    </location>
</feature>
<dbReference type="eggNOG" id="KOG1101">
    <property type="taxonomic scope" value="Eukaryota"/>
</dbReference>
<dbReference type="SMART" id="SM00384">
    <property type="entry name" value="AT_hook"/>
    <property type="match status" value="7"/>
</dbReference>
<dbReference type="GeneID" id="4621470"/>
<feature type="region of interest" description="Disordered" evidence="7">
    <location>
        <begin position="703"/>
        <end position="735"/>
    </location>
</feature>
<feature type="compositionally biased region" description="Polar residues" evidence="7">
    <location>
        <begin position="16"/>
        <end position="25"/>
    </location>
</feature>
<dbReference type="InParanoid" id="Q755W9"/>
<feature type="region of interest" description="Disordered" evidence="7">
    <location>
        <begin position="272"/>
        <end position="485"/>
    </location>
</feature>
<evidence type="ECO:0000256" key="6">
    <source>
        <dbReference type="ARBA" id="ARBA00023242"/>
    </source>
</evidence>
<dbReference type="PRINTS" id="PR00929">
    <property type="entry name" value="ATHOOK"/>
</dbReference>
<evidence type="ECO:0000313" key="8">
    <source>
        <dbReference type="EMBL" id="AAS53078.2"/>
    </source>
</evidence>
<dbReference type="GO" id="GO:0035556">
    <property type="term" value="P:intracellular signal transduction"/>
    <property type="evidence" value="ECO:0000318"/>
    <property type="project" value="GO_Central"/>
</dbReference>
<name>Q755W9_EREGS</name>
<feature type="compositionally biased region" description="Polar residues" evidence="7">
    <location>
        <begin position="610"/>
        <end position="619"/>
    </location>
</feature>
<evidence type="ECO:0000313" key="9">
    <source>
        <dbReference type="Proteomes" id="UP000000591"/>
    </source>
</evidence>
<organism evidence="8 9">
    <name type="scientific">Eremothecium gossypii (strain ATCC 10895 / CBS 109.51 / FGSC 9923 / NRRL Y-1056)</name>
    <name type="common">Yeast</name>
    <name type="synonym">Ashbya gossypii</name>
    <dbReference type="NCBI Taxonomy" id="284811"/>
    <lineage>
        <taxon>Eukaryota</taxon>
        <taxon>Fungi</taxon>
        <taxon>Dikarya</taxon>
        <taxon>Ascomycota</taxon>
        <taxon>Saccharomycotina</taxon>
        <taxon>Saccharomycetes</taxon>
        <taxon>Saccharomycetales</taxon>
        <taxon>Saccharomycetaceae</taxon>
        <taxon>Eremothecium</taxon>
    </lineage>
</organism>
<keyword evidence="4" id="KW-0238">DNA-binding</keyword>
<feature type="compositionally biased region" description="Basic and acidic residues" evidence="7">
    <location>
        <begin position="1"/>
        <end position="13"/>
    </location>
</feature>
<evidence type="ECO:0000256" key="5">
    <source>
        <dbReference type="ARBA" id="ARBA00023163"/>
    </source>
</evidence>
<dbReference type="OMA" id="YFIQQMP"/>
<keyword evidence="3" id="KW-0805">Transcription regulation</keyword>
<dbReference type="AlphaFoldDB" id="Q755W9"/>
<dbReference type="HOGENOM" id="CLU_338591_0_0_1"/>
<dbReference type="GO" id="GO:0010557">
    <property type="term" value="P:positive regulation of macromolecule biosynthetic process"/>
    <property type="evidence" value="ECO:0007669"/>
    <property type="project" value="UniProtKB-ARBA"/>
</dbReference>
<dbReference type="KEGG" id="ago:AGOS_AER399C"/>
<dbReference type="GO" id="GO:0006355">
    <property type="term" value="P:regulation of DNA-templated transcription"/>
    <property type="evidence" value="ECO:0000318"/>
    <property type="project" value="GO_Central"/>
</dbReference>
<accession>Q755W9</accession>
<evidence type="ECO:0000256" key="3">
    <source>
        <dbReference type="ARBA" id="ARBA00023015"/>
    </source>
</evidence>
<dbReference type="GO" id="GO:0003712">
    <property type="term" value="F:transcription coregulator activity"/>
    <property type="evidence" value="ECO:0000318"/>
    <property type="project" value="GO_Central"/>
</dbReference>
<dbReference type="RefSeq" id="NP_985254.2">
    <property type="nucleotide sequence ID" value="NM_210608.2"/>
</dbReference>
<feature type="region of interest" description="Disordered" evidence="7">
    <location>
        <begin position="640"/>
        <end position="667"/>
    </location>
</feature>
<dbReference type="EMBL" id="AE016818">
    <property type="protein sequence ID" value="AAS53078.2"/>
    <property type="molecule type" value="Genomic_DNA"/>
</dbReference>
<evidence type="ECO:0000256" key="7">
    <source>
        <dbReference type="SAM" id="MobiDB-lite"/>
    </source>
</evidence>
<keyword evidence="6" id="KW-0539">Nucleus</keyword>
<feature type="compositionally biased region" description="Polar residues" evidence="7">
    <location>
        <begin position="658"/>
        <end position="667"/>
    </location>
</feature>
<feature type="compositionally biased region" description="Polar residues" evidence="7">
    <location>
        <begin position="413"/>
        <end position="430"/>
    </location>
</feature>
<feature type="region of interest" description="Disordered" evidence="7">
    <location>
        <begin position="597"/>
        <end position="628"/>
    </location>
</feature>
<protein>
    <submittedName>
        <fullName evidence="8">AER399Cp</fullName>
    </submittedName>
</protein>
<feature type="compositionally biased region" description="Basic and acidic residues" evidence="7">
    <location>
        <begin position="465"/>
        <end position="485"/>
    </location>
</feature>
<evidence type="ECO:0000256" key="2">
    <source>
        <dbReference type="ARBA" id="ARBA00010812"/>
    </source>
</evidence>
<dbReference type="GO" id="GO:0003677">
    <property type="term" value="F:DNA binding"/>
    <property type="evidence" value="ECO:0007669"/>
    <property type="project" value="UniProtKB-KW"/>
</dbReference>
<evidence type="ECO:0000256" key="4">
    <source>
        <dbReference type="ARBA" id="ARBA00023125"/>
    </source>
</evidence>
<feature type="compositionally biased region" description="Basic residues" evidence="7">
    <location>
        <begin position="153"/>
        <end position="162"/>
    </location>
</feature>
<feature type="compositionally biased region" description="Basic and acidic residues" evidence="7">
    <location>
        <begin position="715"/>
        <end position="727"/>
    </location>
</feature>
<feature type="compositionally biased region" description="Basic and acidic residues" evidence="7">
    <location>
        <begin position="293"/>
        <end position="327"/>
    </location>
</feature>
<evidence type="ECO:0000256" key="1">
    <source>
        <dbReference type="ARBA" id="ARBA00004123"/>
    </source>
</evidence>
<proteinExistence type="inferred from homology"/>
<gene>
    <name evidence="8" type="ORF">AGOS_AER399C</name>
</gene>
<keyword evidence="9" id="KW-1185">Reference proteome</keyword>
<reference evidence="9" key="2">
    <citation type="journal article" date="2013" name="G3 (Bethesda)">
        <title>Genomes of Ashbya fungi isolated from insects reveal four mating-type loci, numerous translocations, lack of transposons, and distinct gene duplications.</title>
        <authorList>
            <person name="Dietrich F.S."/>
            <person name="Voegeli S."/>
            <person name="Kuo S."/>
            <person name="Philippsen P."/>
        </authorList>
    </citation>
    <scope>GENOME REANNOTATION</scope>
    <source>
        <strain evidence="9">ATCC 10895 / CBS 109.51 / FGSC 9923 / NRRL Y-1056</strain>
    </source>
</reference>
<comment type="similarity">
    <text evidence="2">Belongs to the HMGA family.</text>
</comment>
<comment type="subcellular location">
    <subcellularLocation>
        <location evidence="1">Nucleus</location>
    </subcellularLocation>
</comment>
<dbReference type="Proteomes" id="UP000000591">
    <property type="component" value="Chromosome V"/>
</dbReference>
<keyword evidence="5" id="KW-0804">Transcription</keyword>
<dbReference type="PANTHER" id="PTHR23341:SF2">
    <property type="entry name" value="HIGH MOBILITY GROUP PROTEIN HMG-12"/>
    <property type="match status" value="1"/>
</dbReference>
<dbReference type="InterPro" id="IPR017956">
    <property type="entry name" value="AT_hook_DNA-bd_motif"/>
</dbReference>
<feature type="compositionally biased region" description="Polar residues" evidence="7">
    <location>
        <begin position="328"/>
        <end position="343"/>
    </location>
</feature>
<dbReference type="GO" id="GO:0005634">
    <property type="term" value="C:nucleus"/>
    <property type="evidence" value="ECO:0000318"/>
    <property type="project" value="GO_Central"/>
</dbReference>
<feature type="compositionally biased region" description="Acidic residues" evidence="7">
    <location>
        <begin position="597"/>
        <end position="608"/>
    </location>
</feature>
<feature type="compositionally biased region" description="Basic and acidic residues" evidence="7">
    <location>
        <begin position="36"/>
        <end position="47"/>
    </location>
</feature>
<feature type="compositionally biased region" description="Polar residues" evidence="7">
    <location>
        <begin position="283"/>
        <end position="292"/>
    </location>
</feature>
<dbReference type="OrthoDB" id="4070506at2759"/>
<dbReference type="PANTHER" id="PTHR23341">
    <property type="entry name" value="HIGH MOBILITY GROUP PROTEINS HMG-A AND C"/>
    <property type="match status" value="1"/>
</dbReference>
<sequence length="859" mass="94960">MQQKGLDTKHGESATRAASTETQATAVKKRGRPRKTTTEPDAREGPDVQKMLSGLRRSEGGETGSSGVGAKRPRGRPRIHPVEELKVKRPRGRPRKDASTDGVAKVDVMEHKQDEAESAAASATGEPVLVKRGPGRPRKVPVELEAGAAGTPVKRKPGRPRKTPTEQSGGGSDSSPKRGPGRPRKRIISIELENPASAKRGPGRPRKSAGLPVSAENASHNTEVTEGAEMNDSVVVSQLLPQPEMGTKGVSATHHSVITVPALAHPVASYEAGPPSTLAKRYPNSSAYLSSDRSFDPDSERLKNHSNPDDLSKDSIEVPVRGYDHGSSRSPSNRPVLVSSPTKVRTLGAYSHSNLRTRETLDAQRHKRDSAENSDIEDLRSSITTLPDDSDYDSRSSDSEPTFSRRGNVMQPRASSSTSNEGIIVQSSKEISARPHETTTQENTTQSPRRKRRLKKTMTVTLADDLSKGEENNQEHHSFQSENRKSVVLNFNKKKQSPSPVASCRGNHKNNILDDSYDVFEFSSHGNSAFVIPPDAFKSPQRDSKEPSAPRVKKSVGILGILKNTTQSLQAISKSPRHSSINKLRSKLDEIDIDIQLSDDEDDEDDEQNSVRSTYSTPLCSPRCSPKLRPRQQLHNFVIDDVSERNSKSPPETPLPQSPTRTSKHASQLITGAHVTPAAVSSPKIGTLYTEQNILALDRLQLGDHGTPQNHTSHRNSELELEPEHPPSRNSTPEPINELPVWRALPNIEFNKLDEDRRMLSGFLHDLLRYMNVNEATLKRDIDGNITYFIQQMPNQELDMTFIQWLDLKVSQLKVEYLKELEKKRTLLVGQFEASERIIRNISDSKVLLELANRFGIKF</sequence>
<reference evidence="8 9" key="1">
    <citation type="journal article" date="2004" name="Science">
        <title>The Ashbya gossypii genome as a tool for mapping the ancient Saccharomyces cerevisiae genome.</title>
        <authorList>
            <person name="Dietrich F.S."/>
            <person name="Voegeli S."/>
            <person name="Brachat S."/>
            <person name="Lerch A."/>
            <person name="Gates K."/>
            <person name="Steiner S."/>
            <person name="Mohr C."/>
            <person name="Pohlmann R."/>
            <person name="Luedi P."/>
            <person name="Choi S."/>
            <person name="Wing R.A."/>
            <person name="Flavier A."/>
            <person name="Gaffney T.D."/>
            <person name="Philippsen P."/>
        </authorList>
    </citation>
    <scope>NUCLEOTIDE SEQUENCE [LARGE SCALE GENOMIC DNA]</scope>
    <source>
        <strain evidence="9">ATCC 10895 / CBS 109.51 / FGSC 9923 / NRRL Y-1056</strain>
    </source>
</reference>